<dbReference type="InterPro" id="IPR027417">
    <property type="entry name" value="P-loop_NTPase"/>
</dbReference>
<evidence type="ECO:0000313" key="1">
    <source>
        <dbReference type="EMBL" id="CDQ79552.1"/>
    </source>
</evidence>
<name>A0A060XJY0_ONCMY</name>
<sequence length="122" mass="13370">MVEPSLSYLVCVFPTDAVSDRWLGSEAVCIINFQHLILPERHPPHTAYIVSMLPCGFSELLDLQPLPITALGNPEYESLYKFTHFNPIQTQIYHTDTNVLLGAPTGSGGVHCPSESSGQGED</sequence>
<evidence type="ECO:0000313" key="2">
    <source>
        <dbReference type="Proteomes" id="UP000193380"/>
    </source>
</evidence>
<dbReference type="Gene3D" id="3.40.50.300">
    <property type="entry name" value="P-loop containing nucleotide triphosphate hydrolases"/>
    <property type="match status" value="1"/>
</dbReference>
<gene>
    <name evidence="1" type="ORF">GSONMT00054791001</name>
</gene>
<protein>
    <submittedName>
        <fullName evidence="1">Uncharacterized protein</fullName>
    </submittedName>
</protein>
<dbReference type="AlphaFoldDB" id="A0A060XJY0"/>
<dbReference type="Proteomes" id="UP000193380">
    <property type="component" value="Unassembled WGS sequence"/>
</dbReference>
<reference evidence="1" key="2">
    <citation type="submission" date="2014-03" db="EMBL/GenBank/DDBJ databases">
        <authorList>
            <person name="Genoscope - CEA"/>
        </authorList>
    </citation>
    <scope>NUCLEOTIDE SEQUENCE</scope>
</reference>
<accession>A0A060XJY0</accession>
<reference evidence="1" key="1">
    <citation type="journal article" date="2014" name="Nat. Commun.">
        <title>The rainbow trout genome provides novel insights into evolution after whole-genome duplication in vertebrates.</title>
        <authorList>
            <person name="Berthelot C."/>
            <person name="Brunet F."/>
            <person name="Chalopin D."/>
            <person name="Juanchich A."/>
            <person name="Bernard M."/>
            <person name="Noel B."/>
            <person name="Bento P."/>
            <person name="Da Silva C."/>
            <person name="Labadie K."/>
            <person name="Alberti A."/>
            <person name="Aury J.M."/>
            <person name="Louis A."/>
            <person name="Dehais P."/>
            <person name="Bardou P."/>
            <person name="Montfort J."/>
            <person name="Klopp C."/>
            <person name="Cabau C."/>
            <person name="Gaspin C."/>
            <person name="Thorgaard G.H."/>
            <person name="Boussaha M."/>
            <person name="Quillet E."/>
            <person name="Guyomard R."/>
            <person name="Galiana D."/>
            <person name="Bobe J."/>
            <person name="Volff J.N."/>
            <person name="Genet C."/>
            <person name="Wincker P."/>
            <person name="Jaillon O."/>
            <person name="Roest Crollius H."/>
            <person name="Guiguen Y."/>
        </authorList>
    </citation>
    <scope>NUCLEOTIDE SEQUENCE [LARGE SCALE GENOMIC DNA]</scope>
</reference>
<organism evidence="1 2">
    <name type="scientific">Oncorhynchus mykiss</name>
    <name type="common">Rainbow trout</name>
    <name type="synonym">Salmo gairdneri</name>
    <dbReference type="NCBI Taxonomy" id="8022"/>
    <lineage>
        <taxon>Eukaryota</taxon>
        <taxon>Metazoa</taxon>
        <taxon>Chordata</taxon>
        <taxon>Craniata</taxon>
        <taxon>Vertebrata</taxon>
        <taxon>Euteleostomi</taxon>
        <taxon>Actinopterygii</taxon>
        <taxon>Neopterygii</taxon>
        <taxon>Teleostei</taxon>
        <taxon>Protacanthopterygii</taxon>
        <taxon>Salmoniformes</taxon>
        <taxon>Salmonidae</taxon>
        <taxon>Salmoninae</taxon>
        <taxon>Oncorhynchus</taxon>
    </lineage>
</organism>
<dbReference type="EMBL" id="FR905472">
    <property type="protein sequence ID" value="CDQ79552.1"/>
    <property type="molecule type" value="Genomic_DNA"/>
</dbReference>
<dbReference type="STRING" id="8022.A0A060XJY0"/>
<proteinExistence type="predicted"/>
<dbReference type="PaxDb" id="8022-A0A060XJY0"/>